<accession>X1PNR0</accession>
<dbReference type="EMBL" id="BARV01029060">
    <property type="protein sequence ID" value="GAI40670.1"/>
    <property type="molecule type" value="Genomic_DNA"/>
</dbReference>
<proteinExistence type="predicted"/>
<dbReference type="AlphaFoldDB" id="X1PNR0"/>
<protein>
    <submittedName>
        <fullName evidence="1">Uncharacterized protein</fullName>
    </submittedName>
</protein>
<name>X1PNR0_9ZZZZ</name>
<comment type="caution">
    <text evidence="1">The sequence shown here is derived from an EMBL/GenBank/DDBJ whole genome shotgun (WGS) entry which is preliminary data.</text>
</comment>
<reference evidence="1" key="1">
    <citation type="journal article" date="2014" name="Front. Microbiol.">
        <title>High frequency of phylogenetically diverse reductive dehalogenase-homologous genes in deep subseafloor sedimentary metagenomes.</title>
        <authorList>
            <person name="Kawai M."/>
            <person name="Futagami T."/>
            <person name="Toyoda A."/>
            <person name="Takaki Y."/>
            <person name="Nishi S."/>
            <person name="Hori S."/>
            <person name="Arai W."/>
            <person name="Tsubouchi T."/>
            <person name="Morono Y."/>
            <person name="Uchiyama I."/>
            <person name="Ito T."/>
            <person name="Fujiyama A."/>
            <person name="Inagaki F."/>
            <person name="Takami H."/>
        </authorList>
    </citation>
    <scope>NUCLEOTIDE SEQUENCE</scope>
    <source>
        <strain evidence="1">Expedition CK06-06</strain>
    </source>
</reference>
<evidence type="ECO:0000313" key="1">
    <source>
        <dbReference type="EMBL" id="GAI40670.1"/>
    </source>
</evidence>
<gene>
    <name evidence="1" type="ORF">S06H3_46408</name>
</gene>
<organism evidence="1">
    <name type="scientific">marine sediment metagenome</name>
    <dbReference type="NCBI Taxonomy" id="412755"/>
    <lineage>
        <taxon>unclassified sequences</taxon>
        <taxon>metagenomes</taxon>
        <taxon>ecological metagenomes</taxon>
    </lineage>
</organism>
<sequence length="42" mass="4984">DTSALNKTIQEKQWDSELLNTLEEYVKLERSKRLYLSKIKNG</sequence>
<feature type="non-terminal residue" evidence="1">
    <location>
        <position position="1"/>
    </location>
</feature>